<accession>J9EIG3</accession>
<dbReference type="Proteomes" id="UP000004810">
    <property type="component" value="Unassembled WGS sequence"/>
</dbReference>
<evidence type="ECO:0000256" key="1">
    <source>
        <dbReference type="SAM" id="MobiDB-lite"/>
    </source>
</evidence>
<dbReference type="EMBL" id="ADBV01010950">
    <property type="protein sequence ID" value="EJW75179.1"/>
    <property type="molecule type" value="Genomic_DNA"/>
</dbReference>
<name>J9EIG3_WUCBA</name>
<organism evidence="2 3">
    <name type="scientific">Wuchereria bancrofti</name>
    <dbReference type="NCBI Taxonomy" id="6293"/>
    <lineage>
        <taxon>Eukaryota</taxon>
        <taxon>Metazoa</taxon>
        <taxon>Ecdysozoa</taxon>
        <taxon>Nematoda</taxon>
        <taxon>Chromadorea</taxon>
        <taxon>Rhabditida</taxon>
        <taxon>Spirurina</taxon>
        <taxon>Spiruromorpha</taxon>
        <taxon>Filarioidea</taxon>
        <taxon>Onchocercidae</taxon>
        <taxon>Wuchereria</taxon>
    </lineage>
</organism>
<evidence type="ECO:0000313" key="2">
    <source>
        <dbReference type="EMBL" id="EJW75179.1"/>
    </source>
</evidence>
<comment type="caution">
    <text evidence="2">The sequence shown here is derived from an EMBL/GenBank/DDBJ whole genome shotgun (WGS) entry which is preliminary data.</text>
</comment>
<gene>
    <name evidence="2" type="ORF">WUBG_13913</name>
</gene>
<evidence type="ECO:0000313" key="3">
    <source>
        <dbReference type="Proteomes" id="UP000004810"/>
    </source>
</evidence>
<reference evidence="3" key="1">
    <citation type="submission" date="2012-08" db="EMBL/GenBank/DDBJ databases">
        <title>The Genome Sequence of Wuchereria bancrofti.</title>
        <authorList>
            <person name="Nutman T.B."/>
            <person name="Fink D.L."/>
            <person name="Russ C."/>
            <person name="Young S."/>
            <person name="Zeng Q."/>
            <person name="Koehrsen M."/>
            <person name="Alvarado L."/>
            <person name="Berlin A."/>
            <person name="Chapman S.B."/>
            <person name="Chen Z."/>
            <person name="Freedman E."/>
            <person name="Gellesch M."/>
            <person name="Goldberg J."/>
            <person name="Griggs A."/>
            <person name="Gujja S."/>
            <person name="Heilman E.R."/>
            <person name="Heiman D."/>
            <person name="Hepburn T."/>
            <person name="Howarth C."/>
            <person name="Jen D."/>
            <person name="Larson L."/>
            <person name="Lewis B."/>
            <person name="Mehta T."/>
            <person name="Park D."/>
            <person name="Pearson M."/>
            <person name="Roberts A."/>
            <person name="Saif S."/>
            <person name="Shea T."/>
            <person name="Shenoy N."/>
            <person name="Sisk P."/>
            <person name="Stolte C."/>
            <person name="Sykes S."/>
            <person name="Walk T."/>
            <person name="White J."/>
            <person name="Yandava C."/>
            <person name="Haas B."/>
            <person name="Henn M.R."/>
            <person name="Nusbaum C."/>
            <person name="Birren B."/>
        </authorList>
    </citation>
    <scope>NUCLEOTIDE SEQUENCE [LARGE SCALE GENOMIC DNA]</scope>
    <source>
        <strain evidence="3">NA</strain>
    </source>
</reference>
<proteinExistence type="predicted"/>
<sequence length="101" mass="12143">MCDEEEKERNGRSDFGIGNRGRNYQRRNFGDGNYQRRNFGDFSEQDDGDQRERRRHVGLEEDDILCKRKRHESDMVEDEIMCKLTELLTHVGEKVCKIIFW</sequence>
<dbReference type="AlphaFoldDB" id="J9EIG3"/>
<feature type="region of interest" description="Disordered" evidence="1">
    <location>
        <begin position="1"/>
        <end position="55"/>
    </location>
</feature>
<protein>
    <submittedName>
        <fullName evidence="2">Uncharacterized protein</fullName>
    </submittedName>
</protein>